<evidence type="ECO:0000313" key="9">
    <source>
        <dbReference type="EMBL" id="OBX79819.1"/>
    </source>
</evidence>
<comment type="catalytic activity">
    <reaction evidence="6">
        <text>cytidine(1402) in 16S rRNA + S-adenosyl-L-methionine = 2'-O-methylcytidine(1402) in 16S rRNA + S-adenosyl-L-homocysteine + H(+)</text>
        <dbReference type="Rhea" id="RHEA:42924"/>
        <dbReference type="Rhea" id="RHEA-COMP:10285"/>
        <dbReference type="Rhea" id="RHEA-COMP:10286"/>
        <dbReference type="ChEBI" id="CHEBI:15378"/>
        <dbReference type="ChEBI" id="CHEBI:57856"/>
        <dbReference type="ChEBI" id="CHEBI:59789"/>
        <dbReference type="ChEBI" id="CHEBI:74495"/>
        <dbReference type="ChEBI" id="CHEBI:82748"/>
        <dbReference type="EC" id="2.1.1.198"/>
    </reaction>
</comment>
<protein>
    <recommendedName>
        <fullName evidence="6">Ribosomal RNA small subunit methyltransferase I</fullName>
        <ecNumber evidence="6">2.1.1.198</ecNumber>
    </recommendedName>
    <alternativeName>
        <fullName evidence="6">16S rRNA 2'-O-ribose C1402 methyltransferase</fullName>
    </alternativeName>
    <alternativeName>
        <fullName evidence="6">rRNA (cytidine-2'-O-)-methyltransferase RsmI</fullName>
    </alternativeName>
</protein>
<comment type="function">
    <text evidence="6">Catalyzes the 2'-O-methylation of the ribose of cytidine 1402 (C1402) in 16S rRNA.</text>
</comment>
<dbReference type="PROSITE" id="PS01296">
    <property type="entry name" value="RSMI"/>
    <property type="match status" value="1"/>
</dbReference>
<evidence type="ECO:0000313" key="10">
    <source>
        <dbReference type="Proteomes" id="UP000092616"/>
    </source>
</evidence>
<keyword evidence="10" id="KW-1185">Reference proteome</keyword>
<keyword evidence="2 6" id="KW-0698">rRNA processing</keyword>
<dbReference type="PANTHER" id="PTHR46111:SF1">
    <property type="entry name" value="RIBOSOMAL RNA SMALL SUBUNIT METHYLTRANSFERASE I"/>
    <property type="match status" value="1"/>
</dbReference>
<dbReference type="InterPro" id="IPR000878">
    <property type="entry name" value="4pyrrol_Mease"/>
</dbReference>
<dbReference type="SUPFAM" id="SSF53790">
    <property type="entry name" value="Tetrapyrrole methylase"/>
    <property type="match status" value="1"/>
</dbReference>
<dbReference type="GO" id="GO:0005737">
    <property type="term" value="C:cytoplasm"/>
    <property type="evidence" value="ECO:0007669"/>
    <property type="project" value="UniProtKB-SubCell"/>
</dbReference>
<dbReference type="RefSeq" id="WP_067337142.1">
    <property type="nucleotide sequence ID" value="NZ_LZNA01000039.1"/>
</dbReference>
<dbReference type="FunFam" id="3.30.950.10:FF:000002">
    <property type="entry name" value="Ribosomal RNA small subunit methyltransferase I"/>
    <property type="match status" value="1"/>
</dbReference>
<name>A0A1B8QDY1_9GAMM</name>
<dbReference type="NCBIfam" id="TIGR00096">
    <property type="entry name" value="16S rRNA (cytidine(1402)-2'-O)-methyltransferase"/>
    <property type="match status" value="1"/>
</dbReference>
<comment type="subcellular location">
    <subcellularLocation>
        <location evidence="6">Cytoplasm</location>
    </subcellularLocation>
</comment>
<evidence type="ECO:0000256" key="6">
    <source>
        <dbReference type="HAMAP-Rule" id="MF_01877"/>
    </source>
</evidence>
<keyword evidence="3 6" id="KW-0489">Methyltransferase</keyword>
<dbReference type="InterPro" id="IPR035996">
    <property type="entry name" value="4pyrrol_Methylase_sf"/>
</dbReference>
<dbReference type="HAMAP" id="MF_01877">
    <property type="entry name" value="16SrRNA_methyltr_I"/>
    <property type="match status" value="1"/>
</dbReference>
<dbReference type="PANTHER" id="PTHR46111">
    <property type="entry name" value="RIBOSOMAL RNA SMALL SUBUNIT METHYLTRANSFERASE I"/>
    <property type="match status" value="1"/>
</dbReference>
<gene>
    <name evidence="6" type="primary">rsmI</name>
    <name evidence="9" type="ORF">A9306_08230</name>
</gene>
<evidence type="ECO:0000256" key="2">
    <source>
        <dbReference type="ARBA" id="ARBA00022552"/>
    </source>
</evidence>
<dbReference type="Gene3D" id="3.40.1010.10">
    <property type="entry name" value="Cobalt-precorrin-4 Transmethylase, Domain 1"/>
    <property type="match status" value="1"/>
</dbReference>
<feature type="domain" description="RsmI HTH" evidence="8">
    <location>
        <begin position="241"/>
        <end position="282"/>
    </location>
</feature>
<dbReference type="InterPro" id="IPR014777">
    <property type="entry name" value="4pyrrole_Mease_sub1"/>
</dbReference>
<dbReference type="InterPro" id="IPR053910">
    <property type="entry name" value="RsmI_HTH"/>
</dbReference>
<dbReference type="GO" id="GO:0070677">
    <property type="term" value="F:rRNA (cytosine-2'-O-)-methyltransferase activity"/>
    <property type="evidence" value="ECO:0007669"/>
    <property type="project" value="UniProtKB-UniRule"/>
</dbReference>
<evidence type="ECO:0000256" key="4">
    <source>
        <dbReference type="ARBA" id="ARBA00022679"/>
    </source>
</evidence>
<dbReference type="EC" id="2.1.1.198" evidence="6"/>
<dbReference type="InterPro" id="IPR018063">
    <property type="entry name" value="SAM_MeTrfase_RsmI_CS"/>
</dbReference>
<comment type="caution">
    <text evidence="9">The sequence shown here is derived from an EMBL/GenBank/DDBJ whole genome shotgun (WGS) entry which is preliminary data.</text>
</comment>
<evidence type="ECO:0000256" key="3">
    <source>
        <dbReference type="ARBA" id="ARBA00022603"/>
    </source>
</evidence>
<dbReference type="Pfam" id="PF23016">
    <property type="entry name" value="RsmI_C"/>
    <property type="match status" value="1"/>
</dbReference>
<organism evidence="9 10">
    <name type="scientific">Faucicola atlantae</name>
    <dbReference type="NCBI Taxonomy" id="34059"/>
    <lineage>
        <taxon>Bacteria</taxon>
        <taxon>Pseudomonadati</taxon>
        <taxon>Pseudomonadota</taxon>
        <taxon>Gammaproteobacteria</taxon>
        <taxon>Moraxellales</taxon>
        <taxon>Moraxellaceae</taxon>
        <taxon>Faucicola</taxon>
    </lineage>
</organism>
<dbReference type="Pfam" id="PF00590">
    <property type="entry name" value="TP_methylase"/>
    <property type="match status" value="1"/>
</dbReference>
<evidence type="ECO:0000256" key="5">
    <source>
        <dbReference type="ARBA" id="ARBA00022691"/>
    </source>
</evidence>
<dbReference type="AlphaFoldDB" id="A0A1B8QDY1"/>
<dbReference type="Gene3D" id="3.30.950.10">
    <property type="entry name" value="Methyltransferase, Cobalt-precorrin-4 Transmethylase, Domain 2"/>
    <property type="match status" value="1"/>
</dbReference>
<keyword evidence="4 6" id="KW-0808">Transferase</keyword>
<dbReference type="InterPro" id="IPR014776">
    <property type="entry name" value="4pyrrole_Mease_sub2"/>
</dbReference>
<keyword evidence="5 6" id="KW-0949">S-adenosyl-L-methionine</keyword>
<dbReference type="PIRSF" id="PIRSF005917">
    <property type="entry name" value="MTase_YraL"/>
    <property type="match status" value="1"/>
</dbReference>
<keyword evidence="1 6" id="KW-0963">Cytoplasm</keyword>
<evidence type="ECO:0000259" key="7">
    <source>
        <dbReference type="Pfam" id="PF00590"/>
    </source>
</evidence>
<feature type="domain" description="Tetrapyrrole methylase" evidence="7">
    <location>
        <begin position="10"/>
        <end position="209"/>
    </location>
</feature>
<comment type="similarity">
    <text evidence="6">Belongs to the methyltransferase superfamily. RsmI family.</text>
</comment>
<accession>A0A1B8QDY1</accession>
<dbReference type="Proteomes" id="UP000092616">
    <property type="component" value="Unassembled WGS sequence"/>
</dbReference>
<dbReference type="CDD" id="cd11648">
    <property type="entry name" value="RsmI"/>
    <property type="match status" value="1"/>
</dbReference>
<proteinExistence type="inferred from homology"/>
<reference evidence="9 10" key="1">
    <citation type="submission" date="2016-06" db="EMBL/GenBank/DDBJ databases">
        <title>Draft genome of Moraxella atlantae CCUG 59586.</title>
        <authorList>
            <person name="Salva-Serra F."/>
            <person name="Engstrom-Jakobsson H."/>
            <person name="Thorell K."/>
            <person name="Gonzales-Siles L."/>
            <person name="Karlsson R."/>
            <person name="Boulund F."/>
            <person name="Engstrand L."/>
            <person name="Kristiansson E."/>
            <person name="Moore E."/>
        </authorList>
    </citation>
    <scope>NUCLEOTIDE SEQUENCE [LARGE SCALE GENOMIC DNA]</scope>
    <source>
        <strain evidence="9 10">CCUG 59586</strain>
    </source>
</reference>
<sequence>MHTHTPQTGTLYVVATPIGNLADMTAHAVECLKSVDVIACEDTRTSSTLLRHFGIATPTLAYHDHNADSQTERLITRLQNGEHIALISDAGTPLISDPGYRLVKACHQAGIRVSPVVGACAAIAALSVAGLPSDKFYFYGFLPAKSGARQQALQELCTMPATLIFYEAPHRIAECVADMVAVLGDTRAVTLCREISKTFETIHHTDLAGLVEFIAGDSNQMRGEMVLVVAGANLADADQTENAHDELLTRLLADLSVKKAAQLAADLTGAKKNALYQRALLLQQLTYSHHQA</sequence>
<dbReference type="FunFam" id="3.40.1010.10:FF:000002">
    <property type="entry name" value="Ribosomal RNA small subunit methyltransferase I"/>
    <property type="match status" value="1"/>
</dbReference>
<evidence type="ECO:0000256" key="1">
    <source>
        <dbReference type="ARBA" id="ARBA00022490"/>
    </source>
</evidence>
<dbReference type="EMBL" id="LZNA01000039">
    <property type="protein sequence ID" value="OBX79819.1"/>
    <property type="molecule type" value="Genomic_DNA"/>
</dbReference>
<evidence type="ECO:0000259" key="8">
    <source>
        <dbReference type="Pfam" id="PF23016"/>
    </source>
</evidence>
<dbReference type="InterPro" id="IPR008189">
    <property type="entry name" value="rRNA_ssu_MeTfrase_I"/>
</dbReference>